<evidence type="ECO:0000313" key="1">
    <source>
        <dbReference type="EMBL" id="ENX58323.1"/>
    </source>
</evidence>
<dbReference type="Proteomes" id="UP000013084">
    <property type="component" value="Unassembled WGS sequence"/>
</dbReference>
<sequence>MKKRDILLAKIDGASLKKARSLHKPHCPKNGARYLSFGVGHCSGCIKGRA</sequence>
<keyword evidence="2" id="KW-1185">Reference proteome</keyword>
<dbReference type="AlphaFoldDB" id="N9RK02"/>
<organism evidence="1 2">
    <name type="scientific">Acinetobacter higginsii</name>
    <dbReference type="NCBI Taxonomy" id="70347"/>
    <lineage>
        <taxon>Bacteria</taxon>
        <taxon>Pseudomonadati</taxon>
        <taxon>Pseudomonadota</taxon>
        <taxon>Gammaproteobacteria</taxon>
        <taxon>Moraxellales</taxon>
        <taxon>Moraxellaceae</taxon>
        <taxon>Acinetobacter</taxon>
    </lineage>
</organism>
<proteinExistence type="predicted"/>
<evidence type="ECO:0000313" key="2">
    <source>
        <dbReference type="Proteomes" id="UP000013084"/>
    </source>
</evidence>
<dbReference type="HOGENOM" id="CLU_3113526_0_0_6"/>
<accession>N9RK02</accession>
<name>N9RK02_9GAMM</name>
<gene>
    <name evidence="1" type="ORF">F902_02723</name>
</gene>
<reference evidence="1 2" key="1">
    <citation type="submission" date="2013-02" db="EMBL/GenBank/DDBJ databases">
        <title>The Genome Sequence of Acinetobacter sp. CIP 70.18.</title>
        <authorList>
            <consortium name="The Broad Institute Genome Sequencing Platform"/>
            <consortium name="The Broad Institute Genome Sequencing Center for Infectious Disease"/>
            <person name="Cerqueira G."/>
            <person name="Feldgarden M."/>
            <person name="Courvalin P."/>
            <person name="Perichon B."/>
            <person name="Grillot-Courvalin C."/>
            <person name="Clermont D."/>
            <person name="Rocha E."/>
            <person name="Yoon E.-J."/>
            <person name="Nemec A."/>
            <person name="Walker B."/>
            <person name="Young S.K."/>
            <person name="Zeng Q."/>
            <person name="Gargeya S."/>
            <person name="Fitzgerald M."/>
            <person name="Haas B."/>
            <person name="Abouelleil A."/>
            <person name="Alvarado L."/>
            <person name="Arachchi H.M."/>
            <person name="Berlin A.M."/>
            <person name="Chapman S.B."/>
            <person name="Dewar J."/>
            <person name="Goldberg J."/>
            <person name="Griggs A."/>
            <person name="Gujja S."/>
            <person name="Hansen M."/>
            <person name="Howarth C."/>
            <person name="Imamovic A."/>
            <person name="Larimer J."/>
            <person name="McCowan C."/>
            <person name="Murphy C."/>
            <person name="Neiman D."/>
            <person name="Pearson M."/>
            <person name="Priest M."/>
            <person name="Roberts A."/>
            <person name="Saif S."/>
            <person name="Shea T."/>
            <person name="Sisk P."/>
            <person name="Sykes S."/>
            <person name="Wortman J."/>
            <person name="Nusbaum C."/>
            <person name="Birren B."/>
        </authorList>
    </citation>
    <scope>NUCLEOTIDE SEQUENCE [LARGE SCALE GENOMIC DNA]</scope>
    <source>
        <strain evidence="1 2">CIP 70.18</strain>
    </source>
</reference>
<protein>
    <submittedName>
        <fullName evidence="1">Uncharacterized protein</fullName>
    </submittedName>
</protein>
<comment type="caution">
    <text evidence="1">The sequence shown here is derived from an EMBL/GenBank/DDBJ whole genome shotgun (WGS) entry which is preliminary data.</text>
</comment>
<dbReference type="EMBL" id="APRN01000036">
    <property type="protein sequence ID" value="ENX58323.1"/>
    <property type="molecule type" value="Genomic_DNA"/>
</dbReference>